<proteinExistence type="predicted"/>
<evidence type="ECO:0000313" key="4">
    <source>
        <dbReference type="Proteomes" id="UP000295707"/>
    </source>
</evidence>
<dbReference type="EMBL" id="SMFX01000001">
    <property type="protein sequence ID" value="TCK19291.1"/>
    <property type="molecule type" value="Genomic_DNA"/>
</dbReference>
<dbReference type="AlphaFoldDB" id="A0A4R1HEX2"/>
<reference evidence="3 4" key="1">
    <citation type="submission" date="2019-03" db="EMBL/GenBank/DDBJ databases">
        <title>Genomic Encyclopedia of Type Strains, Phase IV (KMG-IV): sequencing the most valuable type-strain genomes for metagenomic binning, comparative biology and taxonomic classification.</title>
        <authorList>
            <person name="Goeker M."/>
        </authorList>
    </citation>
    <scope>NUCLEOTIDE SEQUENCE [LARGE SCALE GENOMIC DNA]</scope>
    <source>
        <strain evidence="3 4">DSM 19610</strain>
    </source>
</reference>
<gene>
    <name evidence="3" type="ORF">DFR30_2601</name>
</gene>
<feature type="chain" id="PRO_5020950671" evidence="2">
    <location>
        <begin position="28"/>
        <end position="735"/>
    </location>
</feature>
<dbReference type="RefSeq" id="WP_132973830.1">
    <property type="nucleotide sequence ID" value="NZ_SMFX01000001.1"/>
</dbReference>
<evidence type="ECO:0000313" key="3">
    <source>
        <dbReference type="EMBL" id="TCK19291.1"/>
    </source>
</evidence>
<dbReference type="OrthoDB" id="9768634at2"/>
<evidence type="ECO:0000256" key="1">
    <source>
        <dbReference type="SAM" id="MobiDB-lite"/>
    </source>
</evidence>
<accession>A0A4R1HEX2</accession>
<feature type="signal peptide" evidence="2">
    <location>
        <begin position="1"/>
        <end position="27"/>
    </location>
</feature>
<comment type="caution">
    <text evidence="3">The sequence shown here is derived from an EMBL/GenBank/DDBJ whole genome shotgun (WGS) entry which is preliminary data.</text>
</comment>
<keyword evidence="4" id="KW-1185">Reference proteome</keyword>
<feature type="region of interest" description="Disordered" evidence="1">
    <location>
        <begin position="399"/>
        <end position="429"/>
    </location>
</feature>
<organism evidence="3 4">
    <name type="scientific">Thiogranum longum</name>
    <dbReference type="NCBI Taxonomy" id="1537524"/>
    <lineage>
        <taxon>Bacteria</taxon>
        <taxon>Pseudomonadati</taxon>
        <taxon>Pseudomonadota</taxon>
        <taxon>Gammaproteobacteria</taxon>
        <taxon>Chromatiales</taxon>
        <taxon>Ectothiorhodospiraceae</taxon>
        <taxon>Thiogranum</taxon>
    </lineage>
</organism>
<dbReference type="Proteomes" id="UP000295707">
    <property type="component" value="Unassembled WGS sequence"/>
</dbReference>
<keyword evidence="2" id="KW-0732">Signal</keyword>
<name>A0A4R1HEX2_9GAMM</name>
<protein>
    <submittedName>
        <fullName evidence="3">Uncharacterized protein</fullName>
    </submittedName>
</protein>
<sequence>MKLKTIKQTALAVAVGSAMVMAGSAHAAKYLMVWTGDKGGWQTMDGAALDNDYDPNYEVNGKGAATTGTPDGDFIAVINATRSDIYNYGAVANTVQLPPVLNAHLLAEVEFGLDSSVTDGSIVPVPTAGTGGLFQGGITSQFANESHHTNAFISIDEDTGDKLLFAGGLISANVFGCNVNDPMNVRPIDGTIVGGDVTSAVIRYDETSMGTDPAYDNMCGLVISGGFDPRTDALSGTDDFIDVGDGLMASSFMGAKGNWGFPSNMGAAPQLPPTLTTPGGVVIFDKDGMDVRQFSAVYEGGDAPQRYKPRWQCGLCAILAGAPETVAPSTAGIAHPHGIFARQDLNTLVTSDYGDPVSLALAGATPPDNEEGAATTQTYDMGTTIRFWDLNKLKTQASGTYTPDDLAQVPDGPRVEGREGGGPEQLGSSAVTMEEPEGLMAAWTTNGAAPYYSKGGFVASMCGGTLFYTPDMTTWQNGVRPELRALYDSGPCTGFSVFFTTQDDTYLVAPIAGIVAPGQPTFDRDYPLQHSRRIMLFDIRPLLAKGDNINNIECDYADASYYTASDDPGYAHMFTGEPTTTFAAKRNNGASDCPVVADSQNLDSLDNFLSQGGPHFTIYNRAEKRVASSLYFVDLREYALPNPVGQLPGTGSVGDDRVCMLKMRKRLNRGIGKGRIYTDSLFGLFTDVSSYGDEGQRYGPHFYYSYFDGCVDFDRASWPHGDTGHAAPHGIAWWE</sequence>
<evidence type="ECO:0000256" key="2">
    <source>
        <dbReference type="SAM" id="SignalP"/>
    </source>
</evidence>